<feature type="domain" description="C-type lectin" evidence="17">
    <location>
        <begin position="1380"/>
        <end position="1498"/>
    </location>
</feature>
<dbReference type="PANTHER" id="PTHR11690:SF248">
    <property type="entry name" value="PICKPOCKET 17, ISOFORM A"/>
    <property type="match status" value="1"/>
</dbReference>
<dbReference type="RefSeq" id="XP_006826086.1">
    <property type="nucleotide sequence ID" value="XM_006826023.1"/>
</dbReference>
<dbReference type="PROSITE" id="PS50068">
    <property type="entry name" value="LDLRA_2"/>
    <property type="match status" value="8"/>
</dbReference>
<keyword evidence="10 13" id="KW-1015">Disulfide bond</keyword>
<dbReference type="PANTHER" id="PTHR11690">
    <property type="entry name" value="AMILORIDE-SENSITIVE SODIUM CHANNEL-RELATED"/>
    <property type="match status" value="1"/>
</dbReference>
<feature type="region of interest" description="Disordered" evidence="16">
    <location>
        <begin position="1"/>
        <end position="28"/>
    </location>
</feature>
<feature type="disulfide bond" evidence="14">
    <location>
        <begin position="541"/>
        <end position="559"/>
    </location>
</feature>
<dbReference type="InterPro" id="IPR023415">
    <property type="entry name" value="LDLR_class-A_CS"/>
</dbReference>
<dbReference type="Gene3D" id="2.60.470.10">
    <property type="entry name" value="Acid-sensing ion channels like domains"/>
    <property type="match status" value="1"/>
</dbReference>
<feature type="disulfide bond" evidence="14">
    <location>
        <begin position="147"/>
        <end position="159"/>
    </location>
</feature>
<dbReference type="Gene3D" id="4.10.400.10">
    <property type="entry name" value="Low-density Lipoprotein Receptor"/>
    <property type="match status" value="7"/>
</dbReference>
<dbReference type="InterPro" id="IPR038178">
    <property type="entry name" value="Kringle_sf"/>
</dbReference>
<sequence length="1520" mass="173435">MGSRHELEELGLNAEKKGVLPRSSQVSEPEDDNVVKKIVDGFLNSTTVAGLPRIFEGRGPIVSSFWDVAFILAMAASVWQIEIIFEQYFERDVNVRIKVVTTQGLPFPSVSICNTNKFRKSAISMSPYSKLVTVDTEIVRSYYALQCLEGDFPCNNSGCIKPYLLCDGYDNCGDRSDEKNCDYECIDKKEYKCSDTGRCIKSSKRCDGVDDCVDGNDEKNYNVTCPDTMFKCEEKCIQDMWVCDGFVDCLDAKDEIGCHIYGVIACNDMEFLCDLSQCIPNTWLCDGMADCFDETDEDMQNCYGGVGECFFDSRGIDYRGTANITVGGNICQKWNAQTPHSHIYTPHEYNSSGITNHNYCRNPSESSATWCYTTDPMVRWDWCDIGEPGVNCKKPVDACYNFELRCDETCIHKMLLCVGIKHCPSGIDEENCGVIRNNSMFIQKSECFYGFNGEDYRGLRNFTIKGKPCQKWTEQTPHAHAYTEHALNNSAFGDHNYCRNTGRDQATWCFTTDPAVRWQWCSIGDPGLNCGDTCDKPNFECSDSFCIPGDWVCNGIRDCFEGEDEAGCEYSTDVFICDGGKRTINIHFLCDYYFDCEDATDEEPRNCPNVTIPKAPGFPVFRCFSNGKEVPQFKVCNNVIDCNDASDELECAHGERADYHLTAAGLHSLYSSITNDMNVFNEFVDNIYQDHMLGRVTHENPPDWNGFIAYSNAPDNSDLVDVLKLPVEKTAKYGHQLNDFVLECTFDGNKCNMSSDFKEFYDGRYGNCFQFNPYNNDRKHGHFSTKTGAKYGLKMTLFTEQNEYISIYGRDSGARVVIHHPTLRSMPESEGITIPPGIITSLGMKETRISRQPDPYGNCTQQKYFDKNHELFYSQTICEESCLQDNMLKYCGCVDTMLRGEPQCLLLNRTQDRVGTQQQYHSRCTHQIVFLQNIVQLEVYFEELNYETITEVPDITMENLLGNIGGILGLYCGFCVMTVVELIQLGCDLIRAAWIKKINVYSPNEDNAVFIDNLSVTLERFCDQSPNVIFCGDFNTTLNESMDRAGTNTDSYHPRSRESILKLLLAWDVHDIWRLRNQLTKRYTWRRGRQASRIDYMLIHFSFVSRVTTATIGESYRSDHCLIKVGIETNAHPRGKGYWHFNLSHLNDREFVNTAKQFITEFFEMNEGSANPHNVWDAFKCSFRGFCIKYSSMRHKKYKEKENTLIKEIHKLRAIVDSHNLAPTDIMQQLSIKQGELEAIYSANASGLDILNEQVDFYTYLYSVEREFMESKNNSTIFYPDMYDSRLDSSERDTCEGLITKEELIEAINSFSTGKSPGLDGIPVDVYKVEQLIYFNNIGNIRMNRLVSVILLSSVSPILAQNASQYDTVCNRVPGNTVQYHLFTDEMFWFDAQTFCEDKFGGILARIPNKETDDLIRSHIISSGAGDVIQTGFWIGYNDIRSEGEYEWAGGKILCQDYVNWARKEPNNNTKKRTEGQDCVQLRKKVNFLWDDDYCDYREKGFICETAVCDSFDKCNICSK</sequence>
<comment type="caution">
    <text evidence="13">Lacks conserved residue(s) required for the propagation of feature annotation.</text>
</comment>
<dbReference type="InterPro" id="IPR001873">
    <property type="entry name" value="ENaC"/>
</dbReference>
<evidence type="ECO:0000256" key="2">
    <source>
        <dbReference type="ARBA" id="ARBA00022448"/>
    </source>
</evidence>
<evidence type="ECO:0000256" key="13">
    <source>
        <dbReference type="PROSITE-ProRule" id="PRU00121"/>
    </source>
</evidence>
<evidence type="ECO:0000256" key="15">
    <source>
        <dbReference type="RuleBase" id="RU000679"/>
    </source>
</evidence>
<feature type="disulfide bond" evidence="14">
    <location>
        <begin position="266"/>
        <end position="278"/>
    </location>
</feature>
<evidence type="ECO:0000256" key="12">
    <source>
        <dbReference type="ARBA" id="ARBA00023303"/>
    </source>
</evidence>
<dbReference type="CDD" id="cd00108">
    <property type="entry name" value="KR"/>
    <property type="match status" value="2"/>
</dbReference>
<feature type="disulfide bond" evidence="14">
    <location>
        <begin position="166"/>
        <end position="181"/>
    </location>
</feature>
<dbReference type="PROSITE" id="PS00021">
    <property type="entry name" value="KRINGLE_1"/>
    <property type="match status" value="2"/>
</dbReference>
<dbReference type="SMART" id="SM00192">
    <property type="entry name" value="LDLa"/>
    <property type="match status" value="8"/>
</dbReference>
<keyword evidence="6" id="KW-1133">Transmembrane helix</keyword>
<feature type="disulfide bond" evidence="14">
    <location>
        <begin position="636"/>
        <end position="651"/>
    </location>
</feature>
<dbReference type="PROSITE" id="PS01206">
    <property type="entry name" value="ASC"/>
    <property type="match status" value="1"/>
</dbReference>
<evidence type="ECO:0000259" key="18">
    <source>
        <dbReference type="PROSITE" id="PS50070"/>
    </source>
</evidence>
<dbReference type="Proteomes" id="UP000694865">
    <property type="component" value="Unplaced"/>
</dbReference>
<dbReference type="PROSITE" id="PS50041">
    <property type="entry name" value="C_TYPE_LECTIN_2"/>
    <property type="match status" value="1"/>
</dbReference>
<dbReference type="InterPro" id="IPR013806">
    <property type="entry name" value="Kringle-like"/>
</dbReference>
<evidence type="ECO:0000256" key="6">
    <source>
        <dbReference type="ARBA" id="ARBA00022989"/>
    </source>
</evidence>
<dbReference type="SMART" id="SM00034">
    <property type="entry name" value="CLECT"/>
    <property type="match status" value="1"/>
</dbReference>
<keyword evidence="19" id="KW-1185">Reference proteome</keyword>
<dbReference type="CDD" id="cd00112">
    <property type="entry name" value="LDLa"/>
    <property type="match status" value="7"/>
</dbReference>
<keyword evidence="2 15" id="KW-0813">Transport</keyword>
<reference evidence="20" key="1">
    <citation type="submission" date="2025-08" db="UniProtKB">
        <authorList>
            <consortium name="RefSeq"/>
        </authorList>
    </citation>
    <scope>IDENTIFICATION</scope>
    <source>
        <tissue evidence="20">Testes</tissue>
    </source>
</reference>
<dbReference type="SMART" id="SM00130">
    <property type="entry name" value="KR"/>
    <property type="match status" value="2"/>
</dbReference>
<protein>
    <submittedName>
        <fullName evidence="20">Uncharacterized protein LOC102808992</fullName>
    </submittedName>
</protein>
<dbReference type="InterPro" id="IPR002172">
    <property type="entry name" value="LDrepeatLR_classA_rpt"/>
</dbReference>
<feature type="domain" description="Kringle" evidence="18">
    <location>
        <begin position="446"/>
        <end position="530"/>
    </location>
</feature>
<dbReference type="Pfam" id="PF00858">
    <property type="entry name" value="ASC"/>
    <property type="match status" value="3"/>
</dbReference>
<feature type="disulfide bond" evidence="13">
    <location>
        <begin position="360"/>
        <end position="383"/>
    </location>
</feature>
<feature type="compositionally biased region" description="Basic and acidic residues" evidence="16">
    <location>
        <begin position="1"/>
        <end position="18"/>
    </location>
</feature>
<dbReference type="SUPFAM" id="SSF57424">
    <property type="entry name" value="LDL receptor-like module"/>
    <property type="match status" value="7"/>
</dbReference>
<dbReference type="InterPro" id="IPR036055">
    <property type="entry name" value="LDL_receptor-like_sf"/>
</dbReference>
<evidence type="ECO:0000313" key="19">
    <source>
        <dbReference type="Proteomes" id="UP000694865"/>
    </source>
</evidence>
<comment type="similarity">
    <text evidence="15">Belongs to the amiloride-sensitive sodium channel (TC 1.A.6) family.</text>
</comment>
<dbReference type="Pfam" id="PF00057">
    <property type="entry name" value="Ldl_recept_a"/>
    <property type="match status" value="5"/>
</dbReference>
<feature type="disulfide bond" evidence="14">
    <location>
        <begin position="534"/>
        <end position="546"/>
    </location>
</feature>
<name>A0ABM0N1E5_SACKO</name>
<evidence type="ECO:0000256" key="9">
    <source>
        <dbReference type="ARBA" id="ARBA00023136"/>
    </source>
</evidence>
<evidence type="ECO:0000256" key="5">
    <source>
        <dbReference type="ARBA" id="ARBA00022692"/>
    </source>
</evidence>
<evidence type="ECO:0000256" key="8">
    <source>
        <dbReference type="ARBA" id="ARBA00023065"/>
    </source>
</evidence>
<evidence type="ECO:0000256" key="10">
    <source>
        <dbReference type="ARBA" id="ARBA00023157"/>
    </source>
</evidence>
<proteinExistence type="inferred from homology"/>
<dbReference type="InterPro" id="IPR016187">
    <property type="entry name" value="CTDL_fold"/>
</dbReference>
<dbReference type="Gene3D" id="3.60.10.10">
    <property type="entry name" value="Endonuclease/exonuclease/phosphatase"/>
    <property type="match status" value="1"/>
</dbReference>
<keyword evidence="5 15" id="KW-0812">Transmembrane</keyword>
<keyword evidence="8 15" id="KW-0406">Ion transport</keyword>
<evidence type="ECO:0000256" key="16">
    <source>
        <dbReference type="SAM" id="MobiDB-lite"/>
    </source>
</evidence>
<dbReference type="PROSITE" id="PS50070">
    <property type="entry name" value="KRINGLE_2"/>
    <property type="match status" value="2"/>
</dbReference>
<dbReference type="PROSITE" id="PS00615">
    <property type="entry name" value="C_TYPE_LECTIN_1"/>
    <property type="match status" value="1"/>
</dbReference>
<feature type="disulfide bond" evidence="14">
    <location>
        <begin position="553"/>
        <end position="568"/>
    </location>
</feature>
<dbReference type="Pfam" id="PF14529">
    <property type="entry name" value="Exo_endo_phos_2"/>
    <property type="match status" value="1"/>
</dbReference>
<dbReference type="InterPro" id="IPR020903">
    <property type="entry name" value="ENaC_CS"/>
</dbReference>
<gene>
    <name evidence="20" type="primary">LOC102808992</name>
</gene>
<dbReference type="Gene3D" id="2.40.20.10">
    <property type="entry name" value="Plasminogen Kringle 4"/>
    <property type="match status" value="2"/>
</dbReference>
<dbReference type="InterPro" id="IPR018056">
    <property type="entry name" value="Kringle_CS"/>
</dbReference>
<dbReference type="InterPro" id="IPR018378">
    <property type="entry name" value="C-type_lectin_CS"/>
</dbReference>
<comment type="subcellular location">
    <subcellularLocation>
        <location evidence="1">Membrane</location>
        <topology evidence="1">Multi-pass membrane protein</topology>
    </subcellularLocation>
</comment>
<accession>A0ABM0N1E5</accession>
<dbReference type="GeneID" id="102808992"/>
<evidence type="ECO:0000256" key="11">
    <source>
        <dbReference type="ARBA" id="ARBA00023201"/>
    </source>
</evidence>
<evidence type="ECO:0000256" key="14">
    <source>
        <dbReference type="PROSITE-ProRule" id="PRU00124"/>
    </source>
</evidence>
<evidence type="ECO:0000256" key="7">
    <source>
        <dbReference type="ARBA" id="ARBA00023053"/>
    </source>
</evidence>
<dbReference type="SUPFAM" id="SSF56436">
    <property type="entry name" value="C-type lectin-like"/>
    <property type="match status" value="1"/>
</dbReference>
<dbReference type="InterPro" id="IPR005135">
    <property type="entry name" value="Endo/exonuclease/phosphatase"/>
</dbReference>
<keyword evidence="12 15" id="KW-0407">Ion channel</keyword>
<evidence type="ECO:0000313" key="20">
    <source>
        <dbReference type="RefSeq" id="XP_006826086.1"/>
    </source>
</evidence>
<feature type="disulfide bond" evidence="14">
    <location>
        <begin position="273"/>
        <end position="291"/>
    </location>
</feature>
<dbReference type="Pfam" id="PF00051">
    <property type="entry name" value="Kringle"/>
    <property type="match status" value="2"/>
</dbReference>
<organism evidence="19 20">
    <name type="scientific">Saccoglossus kowalevskii</name>
    <name type="common">Acorn worm</name>
    <dbReference type="NCBI Taxonomy" id="10224"/>
    <lineage>
        <taxon>Eukaryota</taxon>
        <taxon>Metazoa</taxon>
        <taxon>Hemichordata</taxon>
        <taxon>Enteropneusta</taxon>
        <taxon>Harrimaniidae</taxon>
        <taxon>Saccoglossus</taxon>
    </lineage>
</organism>
<evidence type="ECO:0000256" key="4">
    <source>
        <dbReference type="ARBA" id="ARBA00022572"/>
    </source>
</evidence>
<evidence type="ECO:0000256" key="1">
    <source>
        <dbReference type="ARBA" id="ARBA00004141"/>
    </source>
</evidence>
<evidence type="ECO:0000259" key="17">
    <source>
        <dbReference type="PROSITE" id="PS50041"/>
    </source>
</evidence>
<dbReference type="PRINTS" id="PR00261">
    <property type="entry name" value="LDLRECEPTOR"/>
</dbReference>
<dbReference type="PROSITE" id="PS01209">
    <property type="entry name" value="LDLRA_1"/>
    <property type="match status" value="2"/>
</dbReference>
<feature type="disulfide bond" evidence="14">
    <location>
        <begin position="154"/>
        <end position="172"/>
    </location>
</feature>
<dbReference type="SUPFAM" id="SSF57440">
    <property type="entry name" value="Kringle-like"/>
    <property type="match status" value="2"/>
</dbReference>
<feature type="disulfide bond" evidence="13">
    <location>
        <begin position="498"/>
        <end position="521"/>
    </location>
</feature>
<dbReference type="PRINTS" id="PR00018">
    <property type="entry name" value="KRINGLE"/>
</dbReference>
<dbReference type="SUPFAM" id="SSF56219">
    <property type="entry name" value="DNase I-like"/>
    <property type="match status" value="1"/>
</dbReference>
<feature type="disulfide bond" evidence="14">
    <location>
        <begin position="417"/>
        <end position="432"/>
    </location>
</feature>
<dbReference type="InterPro" id="IPR000001">
    <property type="entry name" value="Kringle"/>
</dbReference>
<dbReference type="Gene3D" id="3.10.100.10">
    <property type="entry name" value="Mannose-Binding Protein A, subunit A"/>
    <property type="match status" value="1"/>
</dbReference>
<keyword evidence="9" id="KW-0472">Membrane</keyword>
<keyword evidence="4 13" id="KW-0420">Kringle</keyword>
<dbReference type="InterPro" id="IPR036691">
    <property type="entry name" value="Endo/exonu/phosph_ase_sf"/>
</dbReference>
<feature type="domain" description="Kringle" evidence="18">
    <location>
        <begin position="311"/>
        <end position="399"/>
    </location>
</feature>
<keyword evidence="7" id="KW-0915">Sodium</keyword>
<dbReference type="InterPro" id="IPR016186">
    <property type="entry name" value="C-type_lectin-like/link_sf"/>
</dbReference>
<evidence type="ECO:0000256" key="3">
    <source>
        <dbReference type="ARBA" id="ARBA00022461"/>
    </source>
</evidence>
<dbReference type="InterPro" id="IPR001304">
    <property type="entry name" value="C-type_lectin-like"/>
</dbReference>
<keyword evidence="11 15" id="KW-0739">Sodium transport</keyword>
<feature type="disulfide bond" evidence="14">
    <location>
        <begin position="243"/>
        <end position="258"/>
    </location>
</feature>
<keyword evidence="3 15" id="KW-0894">Sodium channel</keyword>